<evidence type="ECO:0000313" key="11">
    <source>
        <dbReference type="EMBL" id="KAF2021238.1"/>
    </source>
</evidence>
<keyword evidence="5 8" id="KW-0233">DNA recombination</keyword>
<dbReference type="PANTHER" id="PTHR20208">
    <property type="entry name" value="STRUCTURE-SPECIFIC ENDONUCLEASE SUBUNIT SLX1"/>
    <property type="match status" value="1"/>
</dbReference>
<evidence type="ECO:0000256" key="8">
    <source>
        <dbReference type="HAMAP-Rule" id="MF_03100"/>
    </source>
</evidence>
<keyword evidence="12" id="KW-1185">Reference proteome</keyword>
<feature type="region of interest" description="Disordered" evidence="9">
    <location>
        <begin position="32"/>
        <end position="55"/>
    </location>
</feature>
<dbReference type="InterPro" id="IPR027520">
    <property type="entry name" value="Slx1"/>
</dbReference>
<organism evidence="11 12">
    <name type="scientific">Aaosphaeria arxii CBS 175.79</name>
    <dbReference type="NCBI Taxonomy" id="1450172"/>
    <lineage>
        <taxon>Eukaryota</taxon>
        <taxon>Fungi</taxon>
        <taxon>Dikarya</taxon>
        <taxon>Ascomycota</taxon>
        <taxon>Pezizomycotina</taxon>
        <taxon>Dothideomycetes</taxon>
        <taxon>Pleosporomycetidae</taxon>
        <taxon>Pleosporales</taxon>
        <taxon>Pleosporales incertae sedis</taxon>
        <taxon>Aaosphaeria</taxon>
    </lineage>
</organism>
<dbReference type="SUPFAM" id="SSF82771">
    <property type="entry name" value="GIY-YIG endonuclease"/>
    <property type="match status" value="1"/>
</dbReference>
<dbReference type="Pfam" id="PF21202">
    <property type="entry name" value="SLX1_C"/>
    <property type="match status" value="1"/>
</dbReference>
<evidence type="ECO:0000313" key="12">
    <source>
        <dbReference type="Proteomes" id="UP000799778"/>
    </source>
</evidence>
<dbReference type="AlphaFoldDB" id="A0A6A5Y6S8"/>
<evidence type="ECO:0000256" key="9">
    <source>
        <dbReference type="SAM" id="MobiDB-lite"/>
    </source>
</evidence>
<evidence type="ECO:0000256" key="7">
    <source>
        <dbReference type="ARBA" id="ARBA00023242"/>
    </source>
</evidence>
<evidence type="ECO:0000256" key="5">
    <source>
        <dbReference type="ARBA" id="ARBA00023172"/>
    </source>
</evidence>
<dbReference type="InterPro" id="IPR048749">
    <property type="entry name" value="SLX1_C"/>
</dbReference>
<evidence type="ECO:0000256" key="6">
    <source>
        <dbReference type="ARBA" id="ARBA00023204"/>
    </source>
</evidence>
<keyword evidence="3 8" id="KW-0227">DNA damage</keyword>
<comment type="function">
    <text evidence="8">Catalytic subunit of the SLX1-SLX4 structure-specific endonuclease that resolves DNA secondary structures generated during DNA repair and recombination. Has endonuclease activity towards branched DNA substrates, introducing single-strand cuts in duplex DNA close to junctions with ss-DNA.</text>
</comment>
<protein>
    <submittedName>
        <fullName evidence="11">Structure-specific endonuclease subunit SLX1</fullName>
    </submittedName>
</protein>
<dbReference type="InterPro" id="IPR050381">
    <property type="entry name" value="SLX1_endonuclease"/>
</dbReference>
<keyword evidence="4 8" id="KW-0378">Hydrolase</keyword>
<dbReference type="HAMAP" id="MF_03100">
    <property type="entry name" value="Endonuc_su_Slx1"/>
    <property type="match status" value="1"/>
</dbReference>
<sequence>MNAHDKPIPAFYCCYLLRSKSHKTFYIGSTPNPARRLAQHNGDSKGGAKHTSAQKSRPWEMTCIVTGFPSRYAALQFEWSWQNTHETRHIEAHVRTARAEAARANNKKKSDQPLKSLKARLENLCYLLGVESFRRWPLQIRFFSVDVYKAFYKHTAQMTPGLRKDVKVILTPADLSSIAPDPSLQNGVYGIPTVIRDISVAYEDVKSHVEKAKTLLETAPIHTCAVCRSAIETKTSLFLVCSALGCSTTSHVNCLSATFLREEGSTTGAIIPIRGTCPGCKTQVEWADMVKELSLRIRGQEEIDTLFKPKRRKRVNSASEAEAQLSTEDDEDLDETWMQDVEHAEDEFPDIDDIARS</sequence>
<evidence type="ECO:0000256" key="3">
    <source>
        <dbReference type="ARBA" id="ARBA00022763"/>
    </source>
</evidence>
<dbReference type="Pfam" id="PF01541">
    <property type="entry name" value="GIY-YIG"/>
    <property type="match status" value="1"/>
</dbReference>
<dbReference type="PANTHER" id="PTHR20208:SF10">
    <property type="entry name" value="STRUCTURE-SPECIFIC ENDONUCLEASE SUBUNIT SLX1"/>
    <property type="match status" value="1"/>
</dbReference>
<dbReference type="FunFam" id="3.40.1440.10:FF:000006">
    <property type="entry name" value="Structure-specific endonuclease subunit SLX1"/>
    <property type="match status" value="1"/>
</dbReference>
<dbReference type="GeneID" id="54283968"/>
<evidence type="ECO:0000256" key="2">
    <source>
        <dbReference type="ARBA" id="ARBA00022759"/>
    </source>
</evidence>
<dbReference type="InterPro" id="IPR013083">
    <property type="entry name" value="Znf_RING/FYVE/PHD"/>
</dbReference>
<dbReference type="InterPro" id="IPR000305">
    <property type="entry name" value="GIY-YIG_endonuc"/>
</dbReference>
<dbReference type="GO" id="GO:0000724">
    <property type="term" value="P:double-strand break repair via homologous recombination"/>
    <property type="evidence" value="ECO:0007669"/>
    <property type="project" value="TreeGrafter"/>
</dbReference>
<keyword evidence="2 8" id="KW-0255">Endonuclease</keyword>
<dbReference type="InterPro" id="IPR035901">
    <property type="entry name" value="GIY-YIG_endonuc_sf"/>
</dbReference>
<name>A0A6A5Y6S8_9PLEO</name>
<keyword evidence="1 8" id="KW-0540">Nuclease</keyword>
<dbReference type="GO" id="GO:0008821">
    <property type="term" value="F:crossover junction DNA endonuclease activity"/>
    <property type="evidence" value="ECO:0007669"/>
    <property type="project" value="TreeGrafter"/>
</dbReference>
<feature type="domain" description="GIY-YIG" evidence="10">
    <location>
        <begin position="10"/>
        <end position="91"/>
    </location>
</feature>
<comment type="similarity">
    <text evidence="8">Belongs to the SLX1 family.</text>
</comment>
<accession>A0A6A5Y6S8</accession>
<reference evidence="11" key="1">
    <citation type="journal article" date="2020" name="Stud. Mycol.">
        <title>101 Dothideomycetes genomes: a test case for predicting lifestyles and emergence of pathogens.</title>
        <authorList>
            <person name="Haridas S."/>
            <person name="Albert R."/>
            <person name="Binder M."/>
            <person name="Bloem J."/>
            <person name="Labutti K."/>
            <person name="Salamov A."/>
            <person name="Andreopoulos B."/>
            <person name="Baker S."/>
            <person name="Barry K."/>
            <person name="Bills G."/>
            <person name="Bluhm B."/>
            <person name="Cannon C."/>
            <person name="Castanera R."/>
            <person name="Culley D."/>
            <person name="Daum C."/>
            <person name="Ezra D."/>
            <person name="Gonzalez J."/>
            <person name="Henrissat B."/>
            <person name="Kuo A."/>
            <person name="Liang C."/>
            <person name="Lipzen A."/>
            <person name="Lutzoni F."/>
            <person name="Magnuson J."/>
            <person name="Mondo S."/>
            <person name="Nolan M."/>
            <person name="Ohm R."/>
            <person name="Pangilinan J."/>
            <person name="Park H.-J."/>
            <person name="Ramirez L."/>
            <person name="Alfaro M."/>
            <person name="Sun H."/>
            <person name="Tritt A."/>
            <person name="Yoshinaga Y."/>
            <person name="Zwiers L.-H."/>
            <person name="Turgeon B."/>
            <person name="Goodwin S."/>
            <person name="Spatafora J."/>
            <person name="Crous P."/>
            <person name="Grigoriev I."/>
        </authorList>
    </citation>
    <scope>NUCLEOTIDE SEQUENCE</scope>
    <source>
        <strain evidence="11">CBS 175.79</strain>
    </source>
</reference>
<evidence type="ECO:0000259" key="10">
    <source>
        <dbReference type="PROSITE" id="PS50164"/>
    </source>
</evidence>
<comment type="subunit">
    <text evidence="8">Forms a heterodimer with SLX4.</text>
</comment>
<dbReference type="PROSITE" id="PS50164">
    <property type="entry name" value="GIY_YIG"/>
    <property type="match status" value="1"/>
</dbReference>
<comment type="subcellular location">
    <subcellularLocation>
        <location evidence="8">Nucleus</location>
    </subcellularLocation>
</comment>
<gene>
    <name evidence="11" type="ORF">BU24DRAFT_416894</name>
</gene>
<comment type="caution">
    <text evidence="8">Lacks conserved residue(s) required for the propagation of feature annotation.</text>
</comment>
<dbReference type="CDD" id="cd10455">
    <property type="entry name" value="GIY-YIG_SLX1"/>
    <property type="match status" value="1"/>
</dbReference>
<dbReference type="Gene3D" id="3.40.1440.10">
    <property type="entry name" value="GIY-YIG endonuclease"/>
    <property type="match status" value="1"/>
</dbReference>
<keyword evidence="7 8" id="KW-0539">Nucleus</keyword>
<evidence type="ECO:0000256" key="1">
    <source>
        <dbReference type="ARBA" id="ARBA00022722"/>
    </source>
</evidence>
<dbReference type="GO" id="GO:0033557">
    <property type="term" value="C:Slx1-Slx4 complex"/>
    <property type="evidence" value="ECO:0007669"/>
    <property type="project" value="UniProtKB-UniRule"/>
</dbReference>
<comment type="cofactor">
    <cofactor evidence="8">
        <name>a divalent metal cation</name>
        <dbReference type="ChEBI" id="CHEBI:60240"/>
    </cofactor>
</comment>
<dbReference type="OrthoDB" id="24645at2759"/>
<dbReference type="Proteomes" id="UP000799778">
    <property type="component" value="Unassembled WGS sequence"/>
</dbReference>
<dbReference type="EMBL" id="ML978066">
    <property type="protein sequence ID" value="KAF2021238.1"/>
    <property type="molecule type" value="Genomic_DNA"/>
</dbReference>
<evidence type="ECO:0000256" key="4">
    <source>
        <dbReference type="ARBA" id="ARBA00022801"/>
    </source>
</evidence>
<dbReference type="RefSeq" id="XP_033389577.1">
    <property type="nucleotide sequence ID" value="XM_033526571.1"/>
</dbReference>
<proteinExistence type="inferred from homology"/>
<dbReference type="SMART" id="SM00465">
    <property type="entry name" value="GIYc"/>
    <property type="match status" value="1"/>
</dbReference>
<dbReference type="Gene3D" id="3.30.40.10">
    <property type="entry name" value="Zinc/RING finger domain, C3HC4 (zinc finger)"/>
    <property type="match status" value="1"/>
</dbReference>
<keyword evidence="6 8" id="KW-0234">DNA repair</keyword>
<dbReference type="GO" id="GO:0017108">
    <property type="term" value="F:5'-flap endonuclease activity"/>
    <property type="evidence" value="ECO:0007669"/>
    <property type="project" value="InterPro"/>
</dbReference>